<dbReference type="EC" id="1.1.3.15" evidence="2"/>
<evidence type="ECO:0000259" key="9">
    <source>
        <dbReference type="PROSITE" id="PS51349"/>
    </source>
</evidence>
<feature type="binding site" evidence="8">
    <location>
        <position position="25"/>
    </location>
    <ligand>
        <name>glyoxylate</name>
        <dbReference type="ChEBI" id="CHEBI:36655"/>
    </ligand>
</feature>
<dbReference type="CDD" id="cd02809">
    <property type="entry name" value="alpha_hydroxyacid_oxid_FMN"/>
    <property type="match status" value="1"/>
</dbReference>
<organism evidence="10 11">
    <name type="scientific">Phyllotreta striolata</name>
    <name type="common">Striped flea beetle</name>
    <name type="synonym">Crioceris striolata</name>
    <dbReference type="NCBI Taxonomy" id="444603"/>
    <lineage>
        <taxon>Eukaryota</taxon>
        <taxon>Metazoa</taxon>
        <taxon>Ecdysozoa</taxon>
        <taxon>Arthropoda</taxon>
        <taxon>Hexapoda</taxon>
        <taxon>Insecta</taxon>
        <taxon>Pterygota</taxon>
        <taxon>Neoptera</taxon>
        <taxon>Endopterygota</taxon>
        <taxon>Coleoptera</taxon>
        <taxon>Polyphaga</taxon>
        <taxon>Cucujiformia</taxon>
        <taxon>Chrysomeloidea</taxon>
        <taxon>Chrysomelidae</taxon>
        <taxon>Galerucinae</taxon>
        <taxon>Alticini</taxon>
        <taxon>Phyllotreta</taxon>
    </lineage>
</organism>
<comment type="similarity">
    <text evidence="4">Belongs to the FMN-dependent alpha-hydroxy acid dehydrogenase family.</text>
</comment>
<dbReference type="InterPro" id="IPR012133">
    <property type="entry name" value="Alpha-hydoxy_acid_DH_FMN"/>
</dbReference>
<comment type="catalytic activity">
    <reaction evidence="5">
        <text>a (2S)-2-hydroxycarboxylate + O2 = a 2-oxocarboxylate + H2O2</text>
        <dbReference type="Rhea" id="RHEA:16789"/>
        <dbReference type="ChEBI" id="CHEBI:15379"/>
        <dbReference type="ChEBI" id="CHEBI:16240"/>
        <dbReference type="ChEBI" id="CHEBI:35179"/>
        <dbReference type="ChEBI" id="CHEBI:58123"/>
        <dbReference type="EC" id="1.1.3.15"/>
    </reaction>
    <physiologicalReaction direction="left-to-right" evidence="5">
        <dbReference type="Rhea" id="RHEA:16790"/>
    </physiologicalReaction>
</comment>
<feature type="binding site" evidence="8">
    <location>
        <position position="257"/>
    </location>
    <ligand>
        <name>glyoxylate</name>
        <dbReference type="ChEBI" id="CHEBI:36655"/>
    </ligand>
</feature>
<sequence>MEDLVSVLDFEKRAFETLPRTVLDYYRSGAGKQETLRENRKSFNKFKLRPRCLRNVEERDLSTVVLGEKVSMPIGIAPTAMQKMAHTQGECANARAAESLGTIFTLSTLSTSSIEEVAKAAPNAVKWYQLYIYKDRNVTRDLVSRAERAGFKALVLTVDAPVFGLRLADLKNKFSLPDHLSLANFRGIKATGIRNSGVGSGLNNYVNGLFDSTITWDDVKWLRSITSLPIVLKGIMTAEDALLAVEAGVAAVQVSNHGARQIDGTAASIEALSEIVQAVGGKVEVYVDGGITDGVDVLKALALGAKMAFVGRAALWGLVCGGREGVEKVLGILKNELSTAMAIAGFSRVGDLERNLVVHEGYYSKM</sequence>
<feature type="binding site" evidence="8">
    <location>
        <position position="129"/>
    </location>
    <ligand>
        <name>FMN</name>
        <dbReference type="ChEBI" id="CHEBI:58210"/>
    </ligand>
</feature>
<evidence type="ECO:0000313" key="10">
    <source>
        <dbReference type="EMBL" id="CAG9865289.1"/>
    </source>
</evidence>
<feature type="binding site" evidence="8">
    <location>
        <position position="157"/>
    </location>
    <ligand>
        <name>FMN</name>
        <dbReference type="ChEBI" id="CHEBI:58210"/>
    </ligand>
</feature>
<reference evidence="10" key="1">
    <citation type="submission" date="2022-01" db="EMBL/GenBank/DDBJ databases">
        <authorList>
            <person name="King R."/>
        </authorList>
    </citation>
    <scope>NUCLEOTIDE SEQUENCE</scope>
</reference>
<dbReference type="OrthoDB" id="25826at2759"/>
<dbReference type="Pfam" id="PF01070">
    <property type="entry name" value="FMN_dh"/>
    <property type="match status" value="1"/>
</dbReference>
<dbReference type="InterPro" id="IPR037396">
    <property type="entry name" value="FMN_HAD"/>
</dbReference>
<keyword evidence="8" id="KW-0285">Flavoprotein</keyword>
<comment type="catalytic activity">
    <reaction evidence="6">
        <text>2-hydroxyoctanoate + O2 = 2-oxooctanoate + H2O2</text>
        <dbReference type="Rhea" id="RHEA:67940"/>
        <dbReference type="ChEBI" id="CHEBI:15379"/>
        <dbReference type="ChEBI" id="CHEBI:16240"/>
        <dbReference type="ChEBI" id="CHEBI:133514"/>
        <dbReference type="ChEBI" id="CHEBI:176689"/>
    </reaction>
    <physiologicalReaction direction="left-to-right" evidence="6">
        <dbReference type="Rhea" id="RHEA:67941"/>
    </physiologicalReaction>
</comment>
<evidence type="ECO:0000256" key="7">
    <source>
        <dbReference type="PIRSR" id="PIRSR000138-1"/>
    </source>
</evidence>
<dbReference type="GO" id="GO:0001561">
    <property type="term" value="P:fatty acid alpha-oxidation"/>
    <property type="evidence" value="ECO:0007669"/>
    <property type="project" value="TreeGrafter"/>
</dbReference>
<dbReference type="AlphaFoldDB" id="A0A9N9XS09"/>
<feature type="binding site" evidence="8">
    <location>
        <begin position="78"/>
        <end position="80"/>
    </location>
    <ligand>
        <name>FMN</name>
        <dbReference type="ChEBI" id="CHEBI:58210"/>
    </ligand>
</feature>
<feature type="binding site" evidence="8">
    <location>
        <position position="260"/>
    </location>
    <ligand>
        <name>glyoxylate</name>
        <dbReference type="ChEBI" id="CHEBI:36655"/>
    </ligand>
</feature>
<dbReference type="GO" id="GO:0003973">
    <property type="term" value="F:(S)-2-hydroxy-acid oxidase activity"/>
    <property type="evidence" value="ECO:0007669"/>
    <property type="project" value="UniProtKB-EC"/>
</dbReference>
<evidence type="ECO:0000256" key="8">
    <source>
        <dbReference type="PIRSR" id="PIRSR000138-2"/>
    </source>
</evidence>
<dbReference type="Proteomes" id="UP001153712">
    <property type="component" value="Chromosome 9"/>
</dbReference>
<dbReference type="InterPro" id="IPR000262">
    <property type="entry name" value="FMN-dep_DH"/>
</dbReference>
<evidence type="ECO:0000256" key="6">
    <source>
        <dbReference type="ARBA" id="ARBA00029327"/>
    </source>
</evidence>
<dbReference type="PANTHER" id="PTHR10578">
    <property type="entry name" value="S -2-HYDROXY-ACID OXIDASE-RELATED"/>
    <property type="match status" value="1"/>
</dbReference>
<dbReference type="GO" id="GO:0010181">
    <property type="term" value="F:FMN binding"/>
    <property type="evidence" value="ECO:0007669"/>
    <property type="project" value="InterPro"/>
</dbReference>
<dbReference type="InterPro" id="IPR008259">
    <property type="entry name" value="FMN_hydac_DH_AS"/>
</dbReference>
<comment type="cofactor">
    <cofactor evidence="1">
        <name>FMN</name>
        <dbReference type="ChEBI" id="CHEBI:58210"/>
    </cofactor>
</comment>
<evidence type="ECO:0000256" key="3">
    <source>
        <dbReference type="ARBA" id="ARBA00023002"/>
    </source>
</evidence>
<feature type="binding site" evidence="8">
    <location>
        <position position="131"/>
    </location>
    <ligand>
        <name>glyoxylate</name>
        <dbReference type="ChEBI" id="CHEBI:36655"/>
    </ligand>
</feature>
<evidence type="ECO:0000256" key="1">
    <source>
        <dbReference type="ARBA" id="ARBA00001917"/>
    </source>
</evidence>
<gene>
    <name evidence="10" type="ORF">PHYEVI_LOCUS11527</name>
</gene>
<dbReference type="EMBL" id="OU900102">
    <property type="protein sequence ID" value="CAG9865289.1"/>
    <property type="molecule type" value="Genomic_DNA"/>
</dbReference>
<dbReference type="FunFam" id="3.20.20.70:FF:000056">
    <property type="entry name" value="hydroxyacid oxidase 2"/>
    <property type="match status" value="1"/>
</dbReference>
<dbReference type="InterPro" id="IPR013785">
    <property type="entry name" value="Aldolase_TIM"/>
</dbReference>
<keyword evidence="3" id="KW-0560">Oxidoreductase</keyword>
<dbReference type="Gene3D" id="3.20.20.70">
    <property type="entry name" value="Aldolase class I"/>
    <property type="match status" value="1"/>
</dbReference>
<feature type="binding site" evidence="8">
    <location>
        <position position="166"/>
    </location>
    <ligand>
        <name>glyoxylate</name>
        <dbReference type="ChEBI" id="CHEBI:36655"/>
    </ligand>
</feature>
<evidence type="ECO:0000313" key="11">
    <source>
        <dbReference type="Proteomes" id="UP001153712"/>
    </source>
</evidence>
<name>A0A9N9XS09_PHYSR</name>
<dbReference type="SUPFAM" id="SSF51395">
    <property type="entry name" value="FMN-linked oxidoreductases"/>
    <property type="match status" value="1"/>
</dbReference>
<keyword evidence="11" id="KW-1185">Reference proteome</keyword>
<feature type="binding site" evidence="8">
    <location>
        <position position="255"/>
    </location>
    <ligand>
        <name>FMN</name>
        <dbReference type="ChEBI" id="CHEBI:58210"/>
    </ligand>
</feature>
<evidence type="ECO:0000256" key="4">
    <source>
        <dbReference type="ARBA" id="ARBA00024042"/>
    </source>
</evidence>
<evidence type="ECO:0000256" key="5">
    <source>
        <dbReference type="ARBA" id="ARBA00029325"/>
    </source>
</evidence>
<accession>A0A9N9XS09</accession>
<evidence type="ECO:0000256" key="2">
    <source>
        <dbReference type="ARBA" id="ARBA00013087"/>
    </source>
</evidence>
<dbReference type="GO" id="GO:0005782">
    <property type="term" value="C:peroxisomal matrix"/>
    <property type="evidence" value="ECO:0007669"/>
    <property type="project" value="TreeGrafter"/>
</dbReference>
<dbReference type="PROSITE" id="PS51349">
    <property type="entry name" value="FMN_HYDROXY_ACID_DH_2"/>
    <property type="match status" value="1"/>
</dbReference>
<dbReference type="PANTHER" id="PTHR10578:SF149">
    <property type="entry name" value="2-HYDROXYACID OXIDASE 2"/>
    <property type="match status" value="1"/>
</dbReference>
<feature type="domain" description="FMN hydroxy acid dehydrogenase" evidence="9">
    <location>
        <begin position="1"/>
        <end position="362"/>
    </location>
</feature>
<protein>
    <recommendedName>
        <fullName evidence="2">(S)-2-hydroxy-acid oxidase</fullName>
        <ecNumber evidence="2">1.1.3.15</ecNumber>
    </recommendedName>
</protein>
<feature type="binding site" evidence="8">
    <location>
        <position position="233"/>
    </location>
    <ligand>
        <name>FMN</name>
        <dbReference type="ChEBI" id="CHEBI:58210"/>
    </ligand>
</feature>
<dbReference type="PIRSF" id="PIRSF000138">
    <property type="entry name" value="Al-hdrx_acd_dh"/>
    <property type="match status" value="1"/>
</dbReference>
<proteinExistence type="inferred from homology"/>
<feature type="binding site" evidence="8">
    <location>
        <begin position="311"/>
        <end position="312"/>
    </location>
    <ligand>
        <name>FMN</name>
        <dbReference type="ChEBI" id="CHEBI:58210"/>
    </ligand>
</feature>
<keyword evidence="8" id="KW-0288">FMN</keyword>
<dbReference type="PROSITE" id="PS00557">
    <property type="entry name" value="FMN_HYDROXY_ACID_DH_1"/>
    <property type="match status" value="1"/>
</dbReference>
<feature type="binding site" evidence="8">
    <location>
        <position position="107"/>
    </location>
    <ligand>
        <name>FMN</name>
        <dbReference type="ChEBI" id="CHEBI:58210"/>
    </ligand>
</feature>
<feature type="active site" description="Proton acceptor" evidence="7">
    <location>
        <position position="257"/>
    </location>
</feature>